<feature type="transmembrane region" description="Helical" evidence="1">
    <location>
        <begin position="111"/>
        <end position="130"/>
    </location>
</feature>
<proteinExistence type="predicted"/>
<dbReference type="Pfam" id="PF07853">
    <property type="entry name" value="DUF1648"/>
    <property type="match status" value="1"/>
</dbReference>
<feature type="transmembrane region" description="Helical" evidence="1">
    <location>
        <begin position="184"/>
        <end position="204"/>
    </location>
</feature>
<dbReference type="PANTHER" id="PTHR37810">
    <property type="entry name" value="IMMUNITY PROTEIN SDPI"/>
    <property type="match status" value="1"/>
</dbReference>
<evidence type="ECO:0000259" key="2">
    <source>
        <dbReference type="Pfam" id="PF07853"/>
    </source>
</evidence>
<accession>A0AAE9XEL3</accession>
<dbReference type="EMBL" id="CP116507">
    <property type="protein sequence ID" value="WCG21897.1"/>
    <property type="molecule type" value="Genomic_DNA"/>
</dbReference>
<dbReference type="InterPro" id="IPR025962">
    <property type="entry name" value="SdpI/YhfL"/>
</dbReference>
<feature type="transmembrane region" description="Helical" evidence="1">
    <location>
        <begin position="159"/>
        <end position="178"/>
    </location>
</feature>
<dbReference type="PANTHER" id="PTHR37810:SF5">
    <property type="entry name" value="IMMUNITY PROTEIN SDPI"/>
    <property type="match status" value="1"/>
</dbReference>
<name>A0AAE9XEL3_9ENTE</name>
<protein>
    <submittedName>
        <fullName evidence="3">SdpI family protein</fullName>
    </submittedName>
</protein>
<reference evidence="3" key="1">
    <citation type="submission" date="2023-01" db="EMBL/GenBank/DDBJ databases">
        <title>Oxazolidinone resistance genes in florfenicol resistant enterococci from beef cattle and veal calves at slaughter.</title>
        <authorList>
            <person name="Biggel M."/>
        </authorList>
    </citation>
    <scope>NUCLEOTIDE SEQUENCE</scope>
    <source>
        <strain evidence="3">K204-1</strain>
    </source>
</reference>
<dbReference type="Proteomes" id="UP001179600">
    <property type="component" value="Chromosome"/>
</dbReference>
<evidence type="ECO:0000313" key="4">
    <source>
        <dbReference type="Proteomes" id="UP001179600"/>
    </source>
</evidence>
<organism evidence="3 4">
    <name type="scientific">Vagococcus lutrae</name>
    <dbReference type="NCBI Taxonomy" id="81947"/>
    <lineage>
        <taxon>Bacteria</taxon>
        <taxon>Bacillati</taxon>
        <taxon>Bacillota</taxon>
        <taxon>Bacilli</taxon>
        <taxon>Lactobacillales</taxon>
        <taxon>Enterococcaceae</taxon>
        <taxon>Vagococcus</taxon>
    </lineage>
</organism>
<keyword evidence="1" id="KW-1133">Transmembrane helix</keyword>
<feature type="transmembrane region" description="Helical" evidence="1">
    <location>
        <begin position="51"/>
        <end position="69"/>
    </location>
</feature>
<keyword evidence="1" id="KW-0472">Membrane</keyword>
<dbReference type="GO" id="GO:0009636">
    <property type="term" value="P:response to toxic substance"/>
    <property type="evidence" value="ECO:0007669"/>
    <property type="project" value="TreeGrafter"/>
</dbReference>
<dbReference type="RefSeq" id="WP_272163030.1">
    <property type="nucleotide sequence ID" value="NZ_CP116507.1"/>
</dbReference>
<sequence length="205" mass="23960">MKKLIKKHKASLLFFIIPFMIILIQFSNLPAKIPVHFDWKFEPDRYVSKTTFLMFPFFLFLLQLFLLYIEDKKGEPQNQTIMTWFYWLLPVLTLFVTLGSIQVALNDTFTFIKLLPFLLPLLFIIIGNILPQVPQNYTLGIKIPTTLSSADNWYRTHRVAGRTWVIGGLLMIFSSLFFPTLLALYFILLASIIFVPIIYSLYIAH</sequence>
<dbReference type="Pfam" id="PF13630">
    <property type="entry name" value="SdpI"/>
    <property type="match status" value="1"/>
</dbReference>
<keyword evidence="1" id="KW-0812">Transmembrane</keyword>
<dbReference type="AlphaFoldDB" id="A0AAE9XEL3"/>
<feature type="transmembrane region" description="Helical" evidence="1">
    <location>
        <begin position="81"/>
        <end position="105"/>
    </location>
</feature>
<dbReference type="InterPro" id="IPR012867">
    <property type="entry name" value="DUF1648"/>
</dbReference>
<gene>
    <name evidence="3" type="ORF">PML95_05670</name>
</gene>
<feature type="domain" description="DUF1648" evidence="2">
    <location>
        <begin position="13"/>
        <end position="59"/>
    </location>
</feature>
<feature type="transmembrane region" description="Helical" evidence="1">
    <location>
        <begin position="12"/>
        <end position="31"/>
    </location>
</feature>
<dbReference type="InterPro" id="IPR026272">
    <property type="entry name" value="SdpI"/>
</dbReference>
<evidence type="ECO:0000256" key="1">
    <source>
        <dbReference type="SAM" id="Phobius"/>
    </source>
</evidence>
<dbReference type="PIRSF" id="PIRSF038959">
    <property type="entry name" value="SdpI"/>
    <property type="match status" value="1"/>
</dbReference>
<evidence type="ECO:0000313" key="3">
    <source>
        <dbReference type="EMBL" id="WCG21897.1"/>
    </source>
</evidence>